<dbReference type="KEGG" id="daf:Desaf_0316"/>
<dbReference type="Proteomes" id="UP000007844">
    <property type="component" value="Chromosome"/>
</dbReference>
<evidence type="ECO:0000313" key="1">
    <source>
        <dbReference type="EMBL" id="EGJ48673.1"/>
    </source>
</evidence>
<protein>
    <submittedName>
        <fullName evidence="1">Uncharacterized protein</fullName>
    </submittedName>
</protein>
<gene>
    <name evidence="1" type="ORF">Desaf_0316</name>
</gene>
<evidence type="ECO:0000313" key="2">
    <source>
        <dbReference type="Proteomes" id="UP000007844"/>
    </source>
</evidence>
<keyword evidence="2" id="KW-1185">Reference proteome</keyword>
<name>F3YU67_DESAF</name>
<organism evidence="1 2">
    <name type="scientific">Desulfocurvibacter africanus subsp. africanus str. Walvis Bay</name>
    <dbReference type="NCBI Taxonomy" id="690850"/>
    <lineage>
        <taxon>Bacteria</taxon>
        <taxon>Pseudomonadati</taxon>
        <taxon>Thermodesulfobacteriota</taxon>
        <taxon>Desulfovibrionia</taxon>
        <taxon>Desulfovibrionales</taxon>
        <taxon>Desulfovibrionaceae</taxon>
        <taxon>Desulfocurvibacter</taxon>
    </lineage>
</organism>
<accession>F3YU67</accession>
<proteinExistence type="predicted"/>
<dbReference type="HOGENOM" id="CLU_2860329_0_0_7"/>
<reference evidence="1 2" key="1">
    <citation type="journal article" date="2011" name="J. Bacteriol.">
        <title>Genome sequence of the mercury-methylating and pleomorphic Desulfovibrio africanus Strain Walvis Bay.</title>
        <authorList>
            <person name="Brown S.D."/>
            <person name="Wall J.D."/>
            <person name="Kucken A.M."/>
            <person name="Gilmour C.C."/>
            <person name="Podar M."/>
            <person name="Brandt C.C."/>
            <person name="Teshima H."/>
            <person name="Detter J.C."/>
            <person name="Han C.S."/>
            <person name="Land M.L."/>
            <person name="Lucas S."/>
            <person name="Han J."/>
            <person name="Pennacchio L."/>
            <person name="Nolan M."/>
            <person name="Pitluck S."/>
            <person name="Woyke T."/>
            <person name="Goodwin L."/>
            <person name="Palumbo A.V."/>
            <person name="Elias D.A."/>
        </authorList>
    </citation>
    <scope>NUCLEOTIDE SEQUENCE [LARGE SCALE GENOMIC DNA]</scope>
    <source>
        <strain evidence="1 2">Walvis Bay</strain>
    </source>
</reference>
<sequence>MGAQGQQGQQAGCKDVLNDYNATSRPTRALDALSAKSMRESPFLTGRKIKQAATLDGVAACFHF</sequence>
<dbReference type="EMBL" id="CP003221">
    <property type="protein sequence ID" value="EGJ48673.1"/>
    <property type="molecule type" value="Genomic_DNA"/>
</dbReference>
<dbReference type="AlphaFoldDB" id="F3YU67"/>